<keyword evidence="4" id="KW-1185">Reference proteome</keyword>
<dbReference type="Gene3D" id="3.30.160.60">
    <property type="entry name" value="Classic Zinc Finger"/>
    <property type="match status" value="1"/>
</dbReference>
<protein>
    <recommendedName>
        <fullName evidence="2">C2H2-type domain-containing protein</fullName>
    </recommendedName>
</protein>
<dbReference type="PROSITE" id="PS00028">
    <property type="entry name" value="ZINC_FINGER_C2H2_1"/>
    <property type="match status" value="1"/>
</dbReference>
<keyword evidence="1" id="KW-0479">Metal-binding</keyword>
<dbReference type="GO" id="GO:0008270">
    <property type="term" value="F:zinc ion binding"/>
    <property type="evidence" value="ECO:0007669"/>
    <property type="project" value="UniProtKB-KW"/>
</dbReference>
<organism evidence="3 4">
    <name type="scientific">Parthenolecanium corni</name>
    <dbReference type="NCBI Taxonomy" id="536013"/>
    <lineage>
        <taxon>Eukaryota</taxon>
        <taxon>Metazoa</taxon>
        <taxon>Ecdysozoa</taxon>
        <taxon>Arthropoda</taxon>
        <taxon>Hexapoda</taxon>
        <taxon>Insecta</taxon>
        <taxon>Pterygota</taxon>
        <taxon>Neoptera</taxon>
        <taxon>Paraneoptera</taxon>
        <taxon>Hemiptera</taxon>
        <taxon>Sternorrhyncha</taxon>
        <taxon>Coccoidea</taxon>
        <taxon>Coccidae</taxon>
        <taxon>Parthenolecanium</taxon>
    </lineage>
</organism>
<feature type="domain" description="C2H2-type" evidence="2">
    <location>
        <begin position="173"/>
        <end position="201"/>
    </location>
</feature>
<reference evidence="3 4" key="1">
    <citation type="submission" date="2024-03" db="EMBL/GenBank/DDBJ databases">
        <title>Adaptation during the transition from Ophiocordyceps entomopathogen to insect associate is accompanied by gene loss and intensified selection.</title>
        <authorList>
            <person name="Ward C.M."/>
            <person name="Onetto C.A."/>
            <person name="Borneman A.R."/>
        </authorList>
    </citation>
    <scope>NUCLEOTIDE SEQUENCE [LARGE SCALE GENOMIC DNA]</scope>
    <source>
        <strain evidence="3">AWRI1</strain>
        <tissue evidence="3">Single Adult Female</tissue>
    </source>
</reference>
<evidence type="ECO:0000313" key="4">
    <source>
        <dbReference type="Proteomes" id="UP001367676"/>
    </source>
</evidence>
<dbReference type="SMART" id="SM00355">
    <property type="entry name" value="ZnF_C2H2"/>
    <property type="match status" value="2"/>
</dbReference>
<evidence type="ECO:0000256" key="1">
    <source>
        <dbReference type="PROSITE-ProRule" id="PRU00042"/>
    </source>
</evidence>
<name>A0AAN9T5K4_9HEMI</name>
<accession>A0AAN9T5K4</accession>
<keyword evidence="1" id="KW-0862">Zinc</keyword>
<evidence type="ECO:0000259" key="2">
    <source>
        <dbReference type="PROSITE" id="PS50157"/>
    </source>
</evidence>
<feature type="domain" description="C2H2-type" evidence="2">
    <location>
        <begin position="200"/>
        <end position="218"/>
    </location>
</feature>
<comment type="caution">
    <text evidence="3">The sequence shown here is derived from an EMBL/GenBank/DDBJ whole genome shotgun (WGS) entry which is preliminary data.</text>
</comment>
<dbReference type="PROSITE" id="PS50157">
    <property type="entry name" value="ZINC_FINGER_C2H2_2"/>
    <property type="match status" value="2"/>
</dbReference>
<proteinExistence type="predicted"/>
<dbReference type="AlphaFoldDB" id="A0AAN9T5K4"/>
<gene>
    <name evidence="3" type="ORF">V9T40_011558</name>
</gene>
<keyword evidence="1" id="KW-0863">Zinc-finger</keyword>
<dbReference type="SUPFAM" id="SSF57667">
    <property type="entry name" value="beta-beta-alpha zinc fingers"/>
    <property type="match status" value="1"/>
</dbReference>
<dbReference type="EMBL" id="JBBCAQ010000037">
    <property type="protein sequence ID" value="KAK7574367.1"/>
    <property type="molecule type" value="Genomic_DNA"/>
</dbReference>
<dbReference type="InterPro" id="IPR036236">
    <property type="entry name" value="Znf_C2H2_sf"/>
</dbReference>
<evidence type="ECO:0000313" key="3">
    <source>
        <dbReference type="EMBL" id="KAK7574367.1"/>
    </source>
</evidence>
<dbReference type="Pfam" id="PF00096">
    <property type="entry name" value="zf-C2H2"/>
    <property type="match status" value="2"/>
</dbReference>
<dbReference type="InterPro" id="IPR013087">
    <property type="entry name" value="Znf_C2H2_type"/>
</dbReference>
<sequence length="241" mass="27280">MDNVGDAEEALAEAEDEYSDFMSQLRTRTVSFIQVRRQVAVMDHCFPEMDFSEPADTDISDASSILPFDIVDYAKNDMFMFYPELGYDLHTQLMSQRRRAEAAEKYSLPSSAADDLPGPQIPQNLTMNAKIKKPKLSKSTKNAFVDSMFRSSISSPAPSMAGVDGGEKNRKIFYCRDCGKSFKFQTSLLRHNNKVHNCKYRCPTCHRVFSRQAYLDVHVSKPGSSCFSNYLSTARSRNIKT</sequence>
<dbReference type="Proteomes" id="UP001367676">
    <property type="component" value="Unassembled WGS sequence"/>
</dbReference>